<name>A0A9J6BAT4_POLVA</name>
<gene>
    <name evidence="2" type="ORF">PVAND_014996</name>
</gene>
<evidence type="ECO:0000259" key="1">
    <source>
        <dbReference type="Pfam" id="PF17921"/>
    </source>
</evidence>
<sequence length="276" mass="32035">MRIKEIESDLTELERKILHQLSLENNHLISILNNISSPTKTYRVMNHIRKFINILKIRTRAKKEGKQLKHLSLIKKLDKNFYIEVSAEELALSREYVIQQYQLCYCATEFKSIIYKEKIKEPYQSLHLFIAARGLIRVDSTLTRVPKNCQPYVGQPILIPKISLNETEFFKIRIITYKLIEESHLNVLHRGTAATNTDLRDKYYILGMSQKVQKWISRCVTCRRQNAKCETVPTGSIPTQVTRATIPMLHLAVVALSISSQKDRKEVLGLKLKEKA</sequence>
<dbReference type="PANTHER" id="PTHR47331">
    <property type="entry name" value="PHD-TYPE DOMAIN-CONTAINING PROTEIN"/>
    <property type="match status" value="1"/>
</dbReference>
<dbReference type="AlphaFoldDB" id="A0A9J6BAT4"/>
<reference evidence="2" key="1">
    <citation type="submission" date="2021-03" db="EMBL/GenBank/DDBJ databases">
        <title>Chromosome level genome of the anhydrobiotic midge Polypedilum vanderplanki.</title>
        <authorList>
            <person name="Yoshida Y."/>
            <person name="Kikawada T."/>
            <person name="Gusev O."/>
        </authorList>
    </citation>
    <scope>NUCLEOTIDE SEQUENCE</scope>
    <source>
        <strain evidence="2">NIAS01</strain>
        <tissue evidence="2">Whole body or cell culture</tissue>
    </source>
</reference>
<dbReference type="Pfam" id="PF17921">
    <property type="entry name" value="Integrase_H2C2"/>
    <property type="match status" value="1"/>
</dbReference>
<dbReference type="PANTHER" id="PTHR47331:SF5">
    <property type="entry name" value="RIBONUCLEASE H"/>
    <property type="match status" value="1"/>
</dbReference>
<protein>
    <recommendedName>
        <fullName evidence="1">Integrase zinc-binding domain-containing protein</fullName>
    </recommendedName>
</protein>
<dbReference type="InterPro" id="IPR041588">
    <property type="entry name" value="Integrase_H2C2"/>
</dbReference>
<dbReference type="Proteomes" id="UP001107558">
    <property type="component" value="Chromosome 4"/>
</dbReference>
<organism evidence="2 3">
    <name type="scientific">Polypedilum vanderplanki</name>
    <name type="common">Sleeping chironomid midge</name>
    <dbReference type="NCBI Taxonomy" id="319348"/>
    <lineage>
        <taxon>Eukaryota</taxon>
        <taxon>Metazoa</taxon>
        <taxon>Ecdysozoa</taxon>
        <taxon>Arthropoda</taxon>
        <taxon>Hexapoda</taxon>
        <taxon>Insecta</taxon>
        <taxon>Pterygota</taxon>
        <taxon>Neoptera</taxon>
        <taxon>Endopterygota</taxon>
        <taxon>Diptera</taxon>
        <taxon>Nematocera</taxon>
        <taxon>Chironomoidea</taxon>
        <taxon>Chironomidae</taxon>
        <taxon>Chironominae</taxon>
        <taxon>Polypedilum</taxon>
        <taxon>Polypedilum</taxon>
    </lineage>
</organism>
<feature type="domain" description="Integrase zinc-binding" evidence="1">
    <location>
        <begin position="177"/>
        <end position="227"/>
    </location>
</feature>
<dbReference type="Gene3D" id="1.10.340.70">
    <property type="match status" value="1"/>
</dbReference>
<proteinExistence type="predicted"/>
<evidence type="ECO:0000313" key="3">
    <source>
        <dbReference type="Proteomes" id="UP001107558"/>
    </source>
</evidence>
<evidence type="ECO:0000313" key="2">
    <source>
        <dbReference type="EMBL" id="KAG5666993.1"/>
    </source>
</evidence>
<dbReference type="EMBL" id="JADBJN010000004">
    <property type="protein sequence ID" value="KAG5666993.1"/>
    <property type="molecule type" value="Genomic_DNA"/>
</dbReference>
<keyword evidence="3" id="KW-1185">Reference proteome</keyword>
<accession>A0A9J6BAT4</accession>
<comment type="caution">
    <text evidence="2">The sequence shown here is derived from an EMBL/GenBank/DDBJ whole genome shotgun (WGS) entry which is preliminary data.</text>
</comment>
<dbReference type="OrthoDB" id="5967017at2759"/>